<keyword evidence="2" id="KW-0333">Golgi apparatus</keyword>
<evidence type="ECO:0000256" key="4">
    <source>
        <dbReference type="ARBA" id="ARBA00023136"/>
    </source>
</evidence>
<reference evidence="5" key="1">
    <citation type="journal article" date="2021" name="PeerJ">
        <title>Extensive microbial diversity within the chicken gut microbiome revealed by metagenomics and culture.</title>
        <authorList>
            <person name="Gilroy R."/>
            <person name="Ravi A."/>
            <person name="Getino M."/>
            <person name="Pursley I."/>
            <person name="Horton D.L."/>
            <person name="Alikhan N.F."/>
            <person name="Baker D."/>
            <person name="Gharbi K."/>
            <person name="Hall N."/>
            <person name="Watson M."/>
            <person name="Adriaenssens E.M."/>
            <person name="Foster-Nyarko E."/>
            <person name="Jarju S."/>
            <person name="Secka A."/>
            <person name="Antonio M."/>
            <person name="Oren A."/>
            <person name="Chaudhuri R.R."/>
            <person name="La Ragione R."/>
            <person name="Hildebrand F."/>
            <person name="Pallen M.J."/>
        </authorList>
    </citation>
    <scope>NUCLEOTIDE SEQUENCE</scope>
    <source>
        <strain evidence="5">ChiSjej1B19-5720</strain>
    </source>
</reference>
<dbReference type="Pfam" id="PF05719">
    <property type="entry name" value="GPP34"/>
    <property type="match status" value="1"/>
</dbReference>
<protein>
    <submittedName>
        <fullName evidence="5">GPP34 family phosphoprotein</fullName>
    </submittedName>
</protein>
<comment type="subcellular location">
    <subcellularLocation>
        <location evidence="1">Golgi apparatus membrane</location>
        <topology evidence="1">Peripheral membrane protein</topology>
        <orientation evidence="1">Cytoplasmic side</orientation>
    </subcellularLocation>
</comment>
<dbReference type="GO" id="GO:0012505">
    <property type="term" value="C:endomembrane system"/>
    <property type="evidence" value="ECO:0007669"/>
    <property type="project" value="UniProtKB-ARBA"/>
</dbReference>
<name>A0A9D2LUQ8_9FIRM</name>
<reference evidence="5" key="2">
    <citation type="submission" date="2021-04" db="EMBL/GenBank/DDBJ databases">
        <authorList>
            <person name="Gilroy R."/>
        </authorList>
    </citation>
    <scope>NUCLEOTIDE SEQUENCE</scope>
    <source>
        <strain evidence="5">ChiSjej1B19-5720</strain>
    </source>
</reference>
<dbReference type="Gene3D" id="1.10.3630.10">
    <property type="entry name" value="yeast vps74-n-term truncation variant domain like"/>
    <property type="match status" value="1"/>
</dbReference>
<dbReference type="GO" id="GO:0005737">
    <property type="term" value="C:cytoplasm"/>
    <property type="evidence" value="ECO:0007669"/>
    <property type="project" value="UniProtKB-ARBA"/>
</dbReference>
<evidence type="ECO:0000313" key="5">
    <source>
        <dbReference type="EMBL" id="HJB29645.1"/>
    </source>
</evidence>
<dbReference type="Proteomes" id="UP000823842">
    <property type="component" value="Unassembled WGS sequence"/>
</dbReference>
<evidence type="ECO:0000256" key="1">
    <source>
        <dbReference type="ARBA" id="ARBA00004255"/>
    </source>
</evidence>
<evidence type="ECO:0000313" key="6">
    <source>
        <dbReference type="Proteomes" id="UP000823842"/>
    </source>
</evidence>
<dbReference type="AlphaFoldDB" id="A0A9D2LUQ8"/>
<keyword evidence="4" id="KW-0472">Membrane</keyword>
<keyword evidence="3" id="KW-0446">Lipid-binding</keyword>
<dbReference type="InterPro" id="IPR038261">
    <property type="entry name" value="GPP34-like_sf"/>
</dbReference>
<gene>
    <name evidence="5" type="ORF">IAA06_12775</name>
</gene>
<dbReference type="EMBL" id="DWYZ01000239">
    <property type="protein sequence ID" value="HJB29645.1"/>
    <property type="molecule type" value="Genomic_DNA"/>
</dbReference>
<dbReference type="GO" id="GO:0070273">
    <property type="term" value="F:phosphatidylinositol-4-phosphate binding"/>
    <property type="evidence" value="ECO:0007669"/>
    <property type="project" value="InterPro"/>
</dbReference>
<accession>A0A9D2LUQ8</accession>
<evidence type="ECO:0000256" key="2">
    <source>
        <dbReference type="ARBA" id="ARBA00023034"/>
    </source>
</evidence>
<organism evidence="5 6">
    <name type="scientific">Candidatus Blautia faecavium</name>
    <dbReference type="NCBI Taxonomy" id="2838487"/>
    <lineage>
        <taxon>Bacteria</taxon>
        <taxon>Bacillati</taxon>
        <taxon>Bacillota</taxon>
        <taxon>Clostridia</taxon>
        <taxon>Lachnospirales</taxon>
        <taxon>Lachnospiraceae</taxon>
        <taxon>Blautia</taxon>
    </lineage>
</organism>
<evidence type="ECO:0000256" key="3">
    <source>
        <dbReference type="ARBA" id="ARBA00023121"/>
    </source>
</evidence>
<proteinExistence type="predicted"/>
<comment type="caution">
    <text evidence="5">The sequence shown here is derived from an EMBL/GenBank/DDBJ whole genome shotgun (WGS) entry which is preliminary data.</text>
</comment>
<sequence length="217" mass="24517">MKNLTLTQEYLICALNKKGVLPSYNQEAAACLVVSGLLELETEGCISIVDKKITVRSKLPEKLNNLKPLYSLIDRKRAVKLQKVFDKYIIAYTDRRIRTLIASVMAPLKKDGSVVSITGGLIRKKERFVPTKETLNQVVEKIRAELLEKGPLTEDVIALTALLNKAGRLKHYFSKHEQKELKARLTEIKNSDLEKSIKDMMNQVETMLTLLHIVSGL</sequence>
<dbReference type="InterPro" id="IPR008628">
    <property type="entry name" value="GPP34-like"/>
</dbReference>